<proteinExistence type="predicted"/>
<dbReference type="InterPro" id="IPR000873">
    <property type="entry name" value="AMP-dep_synth/lig_dom"/>
</dbReference>
<dbReference type="InterPro" id="IPR042099">
    <property type="entry name" value="ANL_N_sf"/>
</dbReference>
<dbReference type="SUPFAM" id="SSF56801">
    <property type="entry name" value="Acetyl-CoA synthetase-like"/>
    <property type="match status" value="1"/>
</dbReference>
<dbReference type="Pfam" id="PF00501">
    <property type="entry name" value="AMP-binding"/>
    <property type="match status" value="1"/>
</dbReference>
<protein>
    <submittedName>
        <fullName evidence="4">Class I adenylate-forming enzyme family protein</fullName>
    </submittedName>
</protein>
<dbReference type="InterPro" id="IPR050237">
    <property type="entry name" value="ATP-dep_AMP-bd_enzyme"/>
</dbReference>
<comment type="caution">
    <text evidence="4">The sequence shown here is derived from an EMBL/GenBank/DDBJ whole genome shotgun (WGS) entry which is preliminary data.</text>
</comment>
<evidence type="ECO:0000313" key="4">
    <source>
        <dbReference type="EMBL" id="GAA4283504.1"/>
    </source>
</evidence>
<accession>A0ABP8EHS6</accession>
<dbReference type="Gene3D" id="3.30.300.30">
    <property type="match status" value="1"/>
</dbReference>
<feature type="domain" description="AMP-dependent synthetase/ligase" evidence="2">
    <location>
        <begin position="11"/>
        <end position="374"/>
    </location>
</feature>
<evidence type="ECO:0000256" key="1">
    <source>
        <dbReference type="SAM" id="MobiDB-lite"/>
    </source>
</evidence>
<feature type="region of interest" description="Disordered" evidence="1">
    <location>
        <begin position="493"/>
        <end position="513"/>
    </location>
</feature>
<dbReference type="PANTHER" id="PTHR43767">
    <property type="entry name" value="LONG-CHAIN-FATTY-ACID--COA LIGASE"/>
    <property type="match status" value="1"/>
</dbReference>
<dbReference type="PANTHER" id="PTHR43767:SF1">
    <property type="entry name" value="NONRIBOSOMAL PEPTIDE SYNTHASE PES1 (EUROFUNG)-RELATED"/>
    <property type="match status" value="1"/>
</dbReference>
<dbReference type="Gene3D" id="3.40.50.12780">
    <property type="entry name" value="N-terminal domain of ligase-like"/>
    <property type="match status" value="1"/>
</dbReference>
<dbReference type="Pfam" id="PF13193">
    <property type="entry name" value="AMP-binding_C"/>
    <property type="match status" value="1"/>
</dbReference>
<keyword evidence="5" id="KW-1185">Reference proteome</keyword>
<evidence type="ECO:0000259" key="3">
    <source>
        <dbReference type="Pfam" id="PF13193"/>
    </source>
</evidence>
<dbReference type="RefSeq" id="WP_236863558.1">
    <property type="nucleotide sequence ID" value="NZ_BAABAZ010000004.1"/>
</dbReference>
<dbReference type="Proteomes" id="UP001501586">
    <property type="component" value="Unassembled WGS sequence"/>
</dbReference>
<organism evidence="4 5">
    <name type="scientific">Brevibacterium daeguense</name>
    <dbReference type="NCBI Taxonomy" id="909936"/>
    <lineage>
        <taxon>Bacteria</taxon>
        <taxon>Bacillati</taxon>
        <taxon>Actinomycetota</taxon>
        <taxon>Actinomycetes</taxon>
        <taxon>Micrococcales</taxon>
        <taxon>Brevibacteriaceae</taxon>
        <taxon>Brevibacterium</taxon>
    </lineage>
</organism>
<gene>
    <name evidence="4" type="ORF">GCM10022261_10350</name>
</gene>
<sequence length="513" mass="55029">MGTLAALWSATVHSRPGSPFLTFLSRSGESNTWSYRQFDQIVELTAGRLHRLGVGKGDAVHLNLRNSPAFIMCLLACSRLGAWIVSTDPGSAARQISEQISRTQPRVGVVGVDRRSAYHTGVALSDLPNLTVIEVSEDEPDTLAGSPLYFDGRTAGRRAAAEVVPEDRLAVVFTPGADERQRAVVLTQGNYARTARLAAKLAELRPEHRWFITLPLFHPHSQLRSLASAVVRGASVVLAGEFSASTWQAQARRTEVTHAALFAAPMRMVLARSPAGAQPLTLEHVWLTAGVDAEQSGRFARLVGTTPQAVFGTPETCSLITCGDGAIGDALGRPIPGRPAYLADPESREPVPAGTIGSIAMTGRRGVELFAGYLDEPLATAERFFDFDGRSWFDTGILARELPAGSWQRITSSDRIVQVSGVDVSLPEVAARIEGMPSVATAVVAAVPHDIRDHELEVFVVPSRADDAPTCAELTAWAEVNLAPAARPARWRVVPESPRTPAPLGSEQSPTRL</sequence>
<dbReference type="InterPro" id="IPR045851">
    <property type="entry name" value="AMP-bd_C_sf"/>
</dbReference>
<evidence type="ECO:0000259" key="2">
    <source>
        <dbReference type="Pfam" id="PF00501"/>
    </source>
</evidence>
<evidence type="ECO:0000313" key="5">
    <source>
        <dbReference type="Proteomes" id="UP001501586"/>
    </source>
</evidence>
<dbReference type="EMBL" id="BAABAZ010000004">
    <property type="protein sequence ID" value="GAA4283504.1"/>
    <property type="molecule type" value="Genomic_DNA"/>
</dbReference>
<name>A0ABP8EHS6_9MICO</name>
<feature type="domain" description="AMP-binding enzyme C-terminal" evidence="3">
    <location>
        <begin position="429"/>
        <end position="501"/>
    </location>
</feature>
<reference evidence="5" key="1">
    <citation type="journal article" date="2019" name="Int. J. Syst. Evol. Microbiol.">
        <title>The Global Catalogue of Microorganisms (GCM) 10K type strain sequencing project: providing services to taxonomists for standard genome sequencing and annotation.</title>
        <authorList>
            <consortium name="The Broad Institute Genomics Platform"/>
            <consortium name="The Broad Institute Genome Sequencing Center for Infectious Disease"/>
            <person name="Wu L."/>
            <person name="Ma J."/>
        </authorList>
    </citation>
    <scope>NUCLEOTIDE SEQUENCE [LARGE SCALE GENOMIC DNA]</scope>
    <source>
        <strain evidence="5">JCM 17458</strain>
    </source>
</reference>
<dbReference type="InterPro" id="IPR025110">
    <property type="entry name" value="AMP-bd_C"/>
</dbReference>